<feature type="region of interest" description="Disordered" evidence="1">
    <location>
        <begin position="34"/>
        <end position="61"/>
    </location>
</feature>
<gene>
    <name evidence="2" type="ORF">R8Z58_04955</name>
</gene>
<evidence type="ECO:0000313" key="3">
    <source>
        <dbReference type="Proteomes" id="UP001283109"/>
    </source>
</evidence>
<keyword evidence="3" id="KW-1185">Reference proteome</keyword>
<proteinExistence type="predicted"/>
<organism evidence="2 3">
    <name type="scientific">Microbacterium arthrosphaerae</name>
    <dbReference type="NCBI Taxonomy" id="792652"/>
    <lineage>
        <taxon>Bacteria</taxon>
        <taxon>Bacillati</taxon>
        <taxon>Actinomycetota</taxon>
        <taxon>Actinomycetes</taxon>
        <taxon>Micrococcales</taxon>
        <taxon>Microbacteriaceae</taxon>
        <taxon>Microbacterium</taxon>
    </lineage>
</organism>
<dbReference type="Proteomes" id="UP001283109">
    <property type="component" value="Unassembled WGS sequence"/>
</dbReference>
<name>A0ABU4GYG8_9MICO</name>
<accession>A0ABU4GYG8</accession>
<sequence length="163" mass="17128">MPAPLPEPSASSTPAVTADELAAQLVRLTEETIAAAPATTWKHDTEANNPDAEGWDPQRPLLSYSTTCGPDAGRFQVWLFGGPSAQPAADAERVAQSWTDRGYSVRTVVPTQSEAGGSDHTEIAADLPDGAELAFIASTEVTGIVVQTACSTADDLEEYVRAQ</sequence>
<evidence type="ECO:0000313" key="2">
    <source>
        <dbReference type="EMBL" id="MDW4572125.1"/>
    </source>
</evidence>
<protein>
    <submittedName>
        <fullName evidence="2">Uncharacterized protein</fullName>
    </submittedName>
</protein>
<evidence type="ECO:0000256" key="1">
    <source>
        <dbReference type="SAM" id="MobiDB-lite"/>
    </source>
</evidence>
<dbReference type="RefSeq" id="WP_318352631.1">
    <property type="nucleotide sequence ID" value="NZ_JAWQEV010000001.1"/>
</dbReference>
<reference evidence="2 3" key="1">
    <citation type="submission" date="2023-11" db="EMBL/GenBank/DDBJ databases">
        <title>Draft genome sequence of Microbacterium arthrosphaerae JCM 30492.</title>
        <authorList>
            <person name="Zhang G."/>
            <person name="Ding Y."/>
        </authorList>
    </citation>
    <scope>NUCLEOTIDE SEQUENCE [LARGE SCALE GENOMIC DNA]</scope>
    <source>
        <strain evidence="2 3">JCM 30492</strain>
    </source>
</reference>
<dbReference type="EMBL" id="JAWQEV010000001">
    <property type="protein sequence ID" value="MDW4572125.1"/>
    <property type="molecule type" value="Genomic_DNA"/>
</dbReference>
<comment type="caution">
    <text evidence="2">The sequence shown here is derived from an EMBL/GenBank/DDBJ whole genome shotgun (WGS) entry which is preliminary data.</text>
</comment>